<dbReference type="PANTHER" id="PTHR11138:SF5">
    <property type="entry name" value="METHIONYL-TRNA FORMYLTRANSFERASE, MITOCHONDRIAL"/>
    <property type="match status" value="1"/>
</dbReference>
<evidence type="ECO:0000259" key="6">
    <source>
        <dbReference type="Pfam" id="PF00551"/>
    </source>
</evidence>
<feature type="domain" description="Formyl transferase C-terminal" evidence="7">
    <location>
        <begin position="199"/>
        <end position="296"/>
    </location>
</feature>
<dbReference type="Gene3D" id="3.40.50.12230">
    <property type="match status" value="1"/>
</dbReference>
<evidence type="ECO:0000256" key="1">
    <source>
        <dbReference type="ARBA" id="ARBA00010699"/>
    </source>
</evidence>
<dbReference type="InterPro" id="IPR005794">
    <property type="entry name" value="Fmt"/>
</dbReference>
<dbReference type="InterPro" id="IPR041711">
    <property type="entry name" value="Met-tRNA-FMT_N"/>
</dbReference>
<dbReference type="AlphaFoldDB" id="A0A2H1L2M4"/>
<comment type="similarity">
    <text evidence="1 5">Belongs to the Fmt family.</text>
</comment>
<dbReference type="SUPFAM" id="SSF50486">
    <property type="entry name" value="FMT C-terminal domain-like"/>
    <property type="match status" value="1"/>
</dbReference>
<dbReference type="InterPro" id="IPR011034">
    <property type="entry name" value="Formyl_transferase-like_C_sf"/>
</dbReference>
<comment type="catalytic activity">
    <reaction evidence="5">
        <text>L-methionyl-tRNA(fMet) + (6R)-10-formyltetrahydrofolate = N-formyl-L-methionyl-tRNA(fMet) + (6S)-5,6,7,8-tetrahydrofolate + H(+)</text>
        <dbReference type="Rhea" id="RHEA:24380"/>
        <dbReference type="Rhea" id="RHEA-COMP:9952"/>
        <dbReference type="Rhea" id="RHEA-COMP:9953"/>
        <dbReference type="ChEBI" id="CHEBI:15378"/>
        <dbReference type="ChEBI" id="CHEBI:57453"/>
        <dbReference type="ChEBI" id="CHEBI:78530"/>
        <dbReference type="ChEBI" id="CHEBI:78844"/>
        <dbReference type="ChEBI" id="CHEBI:195366"/>
        <dbReference type="EC" id="2.1.2.9"/>
    </reaction>
</comment>
<dbReference type="Proteomes" id="UP000234462">
    <property type="component" value="Unassembled WGS sequence"/>
</dbReference>
<name>A0A2H1L2M4_9MICO</name>
<dbReference type="PANTHER" id="PTHR11138">
    <property type="entry name" value="METHIONYL-TRNA FORMYLTRANSFERASE"/>
    <property type="match status" value="1"/>
</dbReference>
<keyword evidence="3 5" id="KW-0808">Transferase</keyword>
<dbReference type="GO" id="GO:0005829">
    <property type="term" value="C:cytosol"/>
    <property type="evidence" value="ECO:0007669"/>
    <property type="project" value="TreeGrafter"/>
</dbReference>
<keyword evidence="4 5" id="KW-0648">Protein biosynthesis</keyword>
<feature type="domain" description="Formyl transferase N-terminal" evidence="6">
    <location>
        <begin position="1"/>
        <end position="157"/>
    </location>
</feature>
<dbReference type="GO" id="GO:0004479">
    <property type="term" value="F:methionyl-tRNA formyltransferase activity"/>
    <property type="evidence" value="ECO:0007669"/>
    <property type="project" value="UniProtKB-UniRule"/>
</dbReference>
<organism evidence="8 9">
    <name type="scientific">Brevibacterium jeotgali</name>
    <dbReference type="NCBI Taxonomy" id="1262550"/>
    <lineage>
        <taxon>Bacteria</taxon>
        <taxon>Bacillati</taxon>
        <taxon>Actinomycetota</taxon>
        <taxon>Actinomycetes</taxon>
        <taxon>Micrococcales</taxon>
        <taxon>Brevibacteriaceae</taxon>
        <taxon>Brevibacterium</taxon>
    </lineage>
</organism>
<proteinExistence type="inferred from homology"/>
<evidence type="ECO:0000313" key="9">
    <source>
        <dbReference type="Proteomes" id="UP000234462"/>
    </source>
</evidence>
<sequence>MRIVFAGTPPAAVPSLDALHADHEIVSVLTRPDAPVGRRRVLTPSPVKHRAQELGLPILEAARLRGDVLERLEELHADAVAVVAFGAIAGPRALATSRLGWFNLHFSLLPQYRGAAPVQRALMDGRTHSGLTVFQIDEGMDTGPVLLQRSLDLPAADAGSVLASYAEQGAGLLRSAFSRLATGDFHLTPQAGDASHAAKIDPDEARLDLSRPAAEVLGRFRGVSPSPGAWATIEGRRTKIAGLSEARPGDIAPRPGEIAATEDGVVLGTGDGAVRVAGIQPFGRPMMDASDFLRGRPDAVFDLGDDDEQSGRP</sequence>
<dbReference type="InterPro" id="IPR005793">
    <property type="entry name" value="Formyl_trans_C"/>
</dbReference>
<reference evidence="9" key="1">
    <citation type="submission" date="2017-03" db="EMBL/GenBank/DDBJ databases">
        <authorList>
            <person name="Monnet C."/>
        </authorList>
    </citation>
    <scope>NUCLEOTIDE SEQUENCE [LARGE SCALE GENOMIC DNA]</scope>
    <source>
        <strain evidence="9">SJ5-8</strain>
    </source>
</reference>
<keyword evidence="9" id="KW-1185">Reference proteome</keyword>
<dbReference type="EMBL" id="FXZM01000002">
    <property type="protein sequence ID" value="SMY10965.1"/>
    <property type="molecule type" value="Genomic_DNA"/>
</dbReference>
<dbReference type="EC" id="2.1.2.9" evidence="2 5"/>
<dbReference type="CDD" id="cd08704">
    <property type="entry name" value="Met_tRNA_FMT_C"/>
    <property type="match status" value="1"/>
</dbReference>
<dbReference type="RefSeq" id="WP_101587526.1">
    <property type="nucleotide sequence ID" value="NZ_FXZM01000002.1"/>
</dbReference>
<evidence type="ECO:0000256" key="4">
    <source>
        <dbReference type="ARBA" id="ARBA00022917"/>
    </source>
</evidence>
<dbReference type="Pfam" id="PF02911">
    <property type="entry name" value="Formyl_trans_C"/>
    <property type="match status" value="1"/>
</dbReference>
<gene>
    <name evidence="5" type="primary">fmt</name>
    <name evidence="8" type="ORF">BJEO58_00542</name>
</gene>
<protein>
    <recommendedName>
        <fullName evidence="2 5">Methionyl-tRNA formyltransferase</fullName>
        <ecNumber evidence="2 5">2.1.2.9</ecNumber>
    </recommendedName>
</protein>
<dbReference type="SUPFAM" id="SSF53328">
    <property type="entry name" value="Formyltransferase"/>
    <property type="match status" value="1"/>
</dbReference>
<accession>A0A2H1L2M4</accession>
<dbReference type="InterPro" id="IPR036477">
    <property type="entry name" value="Formyl_transf_N_sf"/>
</dbReference>
<dbReference type="NCBIfam" id="TIGR00460">
    <property type="entry name" value="fmt"/>
    <property type="match status" value="1"/>
</dbReference>
<dbReference type="CDD" id="cd08646">
    <property type="entry name" value="FMT_core_Met-tRNA-FMT_N"/>
    <property type="match status" value="1"/>
</dbReference>
<evidence type="ECO:0000259" key="7">
    <source>
        <dbReference type="Pfam" id="PF02911"/>
    </source>
</evidence>
<dbReference type="InterPro" id="IPR002376">
    <property type="entry name" value="Formyl_transf_N"/>
</dbReference>
<evidence type="ECO:0000256" key="5">
    <source>
        <dbReference type="HAMAP-Rule" id="MF_00182"/>
    </source>
</evidence>
<dbReference type="HAMAP" id="MF_00182">
    <property type="entry name" value="Formyl_trans"/>
    <property type="match status" value="1"/>
</dbReference>
<evidence type="ECO:0000256" key="3">
    <source>
        <dbReference type="ARBA" id="ARBA00022679"/>
    </source>
</evidence>
<dbReference type="Pfam" id="PF00551">
    <property type="entry name" value="Formyl_trans_N"/>
    <property type="match status" value="1"/>
</dbReference>
<evidence type="ECO:0000256" key="2">
    <source>
        <dbReference type="ARBA" id="ARBA00012261"/>
    </source>
</evidence>
<comment type="function">
    <text evidence="5">Attaches a formyl group to the free amino group of methionyl-tRNA(fMet). The formyl group appears to play a dual role in the initiator identity of N-formylmethionyl-tRNA by promoting its recognition by IF2 and preventing the misappropriation of this tRNA by the elongation apparatus.</text>
</comment>
<evidence type="ECO:0000313" key="8">
    <source>
        <dbReference type="EMBL" id="SMY10965.1"/>
    </source>
</evidence>
<feature type="binding site" evidence="5">
    <location>
        <begin position="107"/>
        <end position="110"/>
    </location>
    <ligand>
        <name>(6S)-5,6,7,8-tetrahydrofolate</name>
        <dbReference type="ChEBI" id="CHEBI:57453"/>
    </ligand>
</feature>
<dbReference type="InterPro" id="IPR044135">
    <property type="entry name" value="Met-tRNA-FMT_C"/>
</dbReference>
<dbReference type="OrthoDB" id="9802815at2"/>